<evidence type="ECO:0000256" key="3">
    <source>
        <dbReference type="PROSITE-ProRule" id="PRU00221"/>
    </source>
</evidence>
<dbReference type="Gene3D" id="3.40.50.300">
    <property type="entry name" value="P-loop containing nucleotide triphosphate hydrolases"/>
    <property type="match status" value="1"/>
</dbReference>
<dbReference type="FunFam" id="2.130.10.10:FF:000228">
    <property type="entry name" value="COMPASS-like H3K4 histone methylase component WDR5A"/>
    <property type="match status" value="1"/>
</dbReference>
<reference evidence="5 6" key="1">
    <citation type="submission" date="2014-04" db="EMBL/GenBank/DDBJ databases">
        <authorList>
            <consortium name="DOE Joint Genome Institute"/>
            <person name="Kuo A."/>
            <person name="Zuccaro A."/>
            <person name="Kohler A."/>
            <person name="Nagy L.G."/>
            <person name="Floudas D."/>
            <person name="Copeland A."/>
            <person name="Barry K.W."/>
            <person name="Cichocki N."/>
            <person name="Veneault-Fourrey C."/>
            <person name="LaButti K."/>
            <person name="Lindquist E.A."/>
            <person name="Lipzen A."/>
            <person name="Lundell T."/>
            <person name="Morin E."/>
            <person name="Murat C."/>
            <person name="Sun H."/>
            <person name="Tunlid A."/>
            <person name="Henrissat B."/>
            <person name="Grigoriev I.V."/>
            <person name="Hibbett D.S."/>
            <person name="Martin F."/>
            <person name="Nordberg H.P."/>
            <person name="Cantor M.N."/>
            <person name="Hua S.X."/>
        </authorList>
    </citation>
    <scope>NUCLEOTIDE SEQUENCE [LARGE SCALE GENOMIC DNA]</scope>
    <source>
        <strain evidence="5 6">MAFF 305830</strain>
    </source>
</reference>
<dbReference type="CDD" id="cd00200">
    <property type="entry name" value="WD40"/>
    <property type="match status" value="3"/>
</dbReference>
<dbReference type="InterPro" id="IPR001680">
    <property type="entry name" value="WD40_rpt"/>
</dbReference>
<feature type="repeat" description="WD" evidence="3">
    <location>
        <begin position="617"/>
        <end position="658"/>
    </location>
</feature>
<feature type="repeat" description="WD" evidence="3">
    <location>
        <begin position="789"/>
        <end position="830"/>
    </location>
</feature>
<dbReference type="InterPro" id="IPR015943">
    <property type="entry name" value="WD40/YVTN_repeat-like_dom_sf"/>
</dbReference>
<dbReference type="Pfam" id="PF00400">
    <property type="entry name" value="WD40"/>
    <property type="match status" value="14"/>
</dbReference>
<dbReference type="GO" id="GO:0035097">
    <property type="term" value="C:histone methyltransferase complex"/>
    <property type="evidence" value="ECO:0007669"/>
    <property type="project" value="UniProtKB-ARBA"/>
</dbReference>
<keyword evidence="6" id="KW-1185">Reference proteome</keyword>
<feature type="repeat" description="WD" evidence="3">
    <location>
        <begin position="961"/>
        <end position="1002"/>
    </location>
</feature>
<evidence type="ECO:0000256" key="1">
    <source>
        <dbReference type="ARBA" id="ARBA00022574"/>
    </source>
</evidence>
<dbReference type="HOGENOM" id="CLU_000288_6_3_1"/>
<sequence length="1242" mass="137174">MKPSNLECGSHVAECMQGTRKKILAEMHSWMEDFDAPNILWLKGYPGVGKSAVASSFVEQLRSLKRLGSNFFFRREKANDMTPNSLWRVVAYDLSKQYSPIKEKVVAALRADETISTTINVDRLFRQLIHDPLIASEKILIGAPPVVVIDALDECGGLDRQHSEHRRNLLQTLKSWSCLPRQFKLFVTSRDESDINQLFSTTSHHLVELFAGQPGKLQSSEDISAFLKDRFRKIAMKYPRSLPPDWPGHQVVEELTTMAQGLFIWVRVITDFADRGDPEDQLDQILSGGGASDMNKLYSLILNTSFPIQNEKLIQCFRSILGAVILAKVPLTAPTLQNLLSLNATTMEHICNGLHAILDSRDTLRIHHQSFVDFLMDQNKCPSSFLIDRTRESLLLTTACLRTMKDHLRFNICNFETSYVRNGDIQNIKTRIEENIPHYLSYSSFFWASHLEEVPFNLEIMNRLNDFVSKQFLYWLEILSLMKQVNIASGRLWILVNYLQVGGCQTDVLARDMQKFVATFGSIISQSVPHIYLSALPFAPRNSSLSKNYIKYYPQTLAVQAGGQNEWPVVQNVLLGHKGWVNAVSFSPDGRRIVSGSGDTTIRIWDAETGEMVTKPLKGHDWAVNSVEFSHDGRRIVSGSDDGTIRVWDAETGELVSGPVIGHKGPVLSVRFSPDGRRVIFSSSDIAIQTWDTKTGEIIARPLKGHEQAIHSVDFSPDGRRIVSGSDDKTIRVWDVETGDVIVGPLVGHNDHIRSVTFSSDGQRIVSGSYDKTVRVWDAKTGDMVVGPLKGHNLSVQSVGISPDGRRIVSSSSDKTILVWDAQTGDLVAGPLTGHSFPVHSVRFSPDGRRIVSGSHDCTIRLWDAEMGEVVAGPFNGHERAVNSVDFSHDGGKIVSGSDDRTIRVRNAETGDPVAGPFVGHNAHVHSVGFSPDSRRIVSSSYDATIRVWDAETGKTVAGPLKEHERAVNSVNFSPDGRRIASGSDDKTIRVWDAETGEVVTGPLKGHSGYVLSIRFSPDGRQIVSGSSDKSIQIWDADTGDLIAGPFSGHHDYVRSVDYSPDGQRIVSGSDDKTIRVWDAKTGEMVAGPLKGHILPVLSVKFSPDGRRIVSGSYDGTLLVWDAETGAMITRMLRGHGGLVSSVAFSPDGRRIVSSSSDSVIRVYNAPLASTAPCFDNSSVIEEGWVLGANSELLFWVPPDLRAGLYRPGNTLVIGPIRTTILDLKAFVHGESWVQCRSKDDP</sequence>
<feature type="repeat" description="WD" evidence="3">
    <location>
        <begin position="574"/>
        <end position="615"/>
    </location>
</feature>
<protein>
    <recommendedName>
        <fullName evidence="4">Nephrocystin 3-like N-terminal domain-containing protein</fullName>
    </recommendedName>
</protein>
<dbReference type="InterPro" id="IPR027417">
    <property type="entry name" value="P-loop_NTPase"/>
</dbReference>
<dbReference type="InterPro" id="IPR019775">
    <property type="entry name" value="WD40_repeat_CS"/>
</dbReference>
<feature type="repeat" description="WD" evidence="3">
    <location>
        <begin position="1004"/>
        <end position="1045"/>
    </location>
</feature>
<dbReference type="InterPro" id="IPR036322">
    <property type="entry name" value="WD40_repeat_dom_sf"/>
</dbReference>
<dbReference type="Gene3D" id="2.130.10.10">
    <property type="entry name" value="YVTN repeat-like/Quinoprotein amine dehydrogenase"/>
    <property type="match status" value="7"/>
</dbReference>
<gene>
    <name evidence="5" type="ORF">M408DRAFT_79768</name>
</gene>
<dbReference type="SMART" id="SM00320">
    <property type="entry name" value="WD40"/>
    <property type="match status" value="14"/>
</dbReference>
<feature type="repeat" description="WD" evidence="3">
    <location>
        <begin position="832"/>
        <end position="873"/>
    </location>
</feature>
<evidence type="ECO:0000256" key="2">
    <source>
        <dbReference type="ARBA" id="ARBA00022737"/>
    </source>
</evidence>
<dbReference type="PROSITE" id="PS00678">
    <property type="entry name" value="WD_REPEATS_1"/>
    <property type="match status" value="10"/>
</dbReference>
<evidence type="ECO:0000259" key="4">
    <source>
        <dbReference type="Pfam" id="PF24883"/>
    </source>
</evidence>
<name>A0A0C3ARQ4_SERVB</name>
<reference evidence="6" key="2">
    <citation type="submission" date="2015-01" db="EMBL/GenBank/DDBJ databases">
        <title>Evolutionary Origins and Diversification of the Mycorrhizal Mutualists.</title>
        <authorList>
            <consortium name="DOE Joint Genome Institute"/>
            <consortium name="Mycorrhizal Genomics Consortium"/>
            <person name="Kohler A."/>
            <person name="Kuo A."/>
            <person name="Nagy L.G."/>
            <person name="Floudas D."/>
            <person name="Copeland A."/>
            <person name="Barry K.W."/>
            <person name="Cichocki N."/>
            <person name="Veneault-Fourrey C."/>
            <person name="LaButti K."/>
            <person name="Lindquist E.A."/>
            <person name="Lipzen A."/>
            <person name="Lundell T."/>
            <person name="Morin E."/>
            <person name="Murat C."/>
            <person name="Riley R."/>
            <person name="Ohm R."/>
            <person name="Sun H."/>
            <person name="Tunlid A."/>
            <person name="Henrissat B."/>
            <person name="Grigoriev I.V."/>
            <person name="Hibbett D.S."/>
            <person name="Martin F."/>
        </authorList>
    </citation>
    <scope>NUCLEOTIDE SEQUENCE [LARGE SCALE GENOMIC DNA]</scope>
    <source>
        <strain evidence="6">MAFF 305830</strain>
    </source>
</reference>
<dbReference type="InterPro" id="IPR056884">
    <property type="entry name" value="NPHP3-like_N"/>
</dbReference>
<feature type="repeat" description="WD" evidence="3">
    <location>
        <begin position="918"/>
        <end position="959"/>
    </location>
</feature>
<evidence type="ECO:0000313" key="6">
    <source>
        <dbReference type="Proteomes" id="UP000054097"/>
    </source>
</evidence>
<dbReference type="PRINTS" id="PR00320">
    <property type="entry name" value="GPROTEINBRPT"/>
</dbReference>
<dbReference type="InterPro" id="IPR020472">
    <property type="entry name" value="WD40_PAC1"/>
</dbReference>
<feature type="domain" description="Nephrocystin 3-like N-terminal" evidence="4">
    <location>
        <begin position="25"/>
        <end position="190"/>
    </location>
</feature>
<dbReference type="PROSITE" id="PS50082">
    <property type="entry name" value="WD_REPEATS_2"/>
    <property type="match status" value="14"/>
</dbReference>
<feature type="repeat" description="WD" evidence="3">
    <location>
        <begin position="660"/>
        <end position="701"/>
    </location>
</feature>
<feature type="repeat" description="WD" evidence="3">
    <location>
        <begin position="1047"/>
        <end position="1088"/>
    </location>
</feature>
<dbReference type="SUPFAM" id="SSF52540">
    <property type="entry name" value="P-loop containing nucleoside triphosphate hydrolases"/>
    <property type="match status" value="1"/>
</dbReference>
<dbReference type="Proteomes" id="UP000054097">
    <property type="component" value="Unassembled WGS sequence"/>
</dbReference>
<feature type="repeat" description="WD" evidence="3">
    <location>
        <begin position="1133"/>
        <end position="1165"/>
    </location>
</feature>
<evidence type="ECO:0000313" key="5">
    <source>
        <dbReference type="EMBL" id="KIM21961.1"/>
    </source>
</evidence>
<dbReference type="PROSITE" id="PS50294">
    <property type="entry name" value="WD_REPEATS_REGION"/>
    <property type="match status" value="14"/>
</dbReference>
<dbReference type="PANTHER" id="PTHR19848">
    <property type="entry name" value="WD40 REPEAT PROTEIN"/>
    <property type="match status" value="1"/>
</dbReference>
<proteinExistence type="predicted"/>
<dbReference type="AlphaFoldDB" id="A0A0C3ARQ4"/>
<keyword evidence="2" id="KW-0677">Repeat</keyword>
<feature type="repeat" description="WD" evidence="3">
    <location>
        <begin position="703"/>
        <end position="744"/>
    </location>
</feature>
<feature type="repeat" description="WD" evidence="3">
    <location>
        <begin position="746"/>
        <end position="787"/>
    </location>
</feature>
<dbReference type="PANTHER" id="PTHR19848:SF8">
    <property type="entry name" value="F-BOX AND WD REPEAT DOMAIN CONTAINING 7"/>
    <property type="match status" value="1"/>
</dbReference>
<accession>A0A0C3ARQ4</accession>
<feature type="repeat" description="WD" evidence="3">
    <location>
        <begin position="1090"/>
        <end position="1131"/>
    </location>
</feature>
<dbReference type="OrthoDB" id="674604at2759"/>
<dbReference type="SUPFAM" id="SSF50998">
    <property type="entry name" value="Quinoprotein alcohol dehydrogenase-like"/>
    <property type="match status" value="1"/>
</dbReference>
<dbReference type="STRING" id="933852.A0A0C3ARQ4"/>
<feature type="repeat" description="WD" evidence="3">
    <location>
        <begin position="875"/>
        <end position="916"/>
    </location>
</feature>
<dbReference type="Pfam" id="PF24883">
    <property type="entry name" value="NPHP3_N"/>
    <property type="match status" value="1"/>
</dbReference>
<dbReference type="SUPFAM" id="SSF50978">
    <property type="entry name" value="WD40 repeat-like"/>
    <property type="match status" value="1"/>
</dbReference>
<dbReference type="InterPro" id="IPR011047">
    <property type="entry name" value="Quinoprotein_ADH-like_sf"/>
</dbReference>
<organism evidence="5 6">
    <name type="scientific">Serendipita vermifera MAFF 305830</name>
    <dbReference type="NCBI Taxonomy" id="933852"/>
    <lineage>
        <taxon>Eukaryota</taxon>
        <taxon>Fungi</taxon>
        <taxon>Dikarya</taxon>
        <taxon>Basidiomycota</taxon>
        <taxon>Agaricomycotina</taxon>
        <taxon>Agaricomycetes</taxon>
        <taxon>Sebacinales</taxon>
        <taxon>Serendipitaceae</taxon>
        <taxon>Serendipita</taxon>
    </lineage>
</organism>
<dbReference type="EMBL" id="KN824367">
    <property type="protein sequence ID" value="KIM21961.1"/>
    <property type="molecule type" value="Genomic_DNA"/>
</dbReference>
<keyword evidence="1 3" id="KW-0853">WD repeat</keyword>